<evidence type="ECO:0000313" key="3">
    <source>
        <dbReference type="Proteomes" id="UP001497457"/>
    </source>
</evidence>
<protein>
    <submittedName>
        <fullName evidence="2">Uncharacterized protein</fullName>
    </submittedName>
</protein>
<dbReference type="EMBL" id="OZ075119">
    <property type="protein sequence ID" value="CAL5095174.1"/>
    <property type="molecule type" value="Genomic_DNA"/>
</dbReference>
<reference evidence="3" key="1">
    <citation type="submission" date="2024-06" db="EMBL/GenBank/DDBJ databases">
        <authorList>
            <person name="Ryan C."/>
        </authorList>
    </citation>
    <scope>NUCLEOTIDE SEQUENCE [LARGE SCALE GENOMIC DNA]</scope>
</reference>
<evidence type="ECO:0000313" key="2">
    <source>
        <dbReference type="EMBL" id="CAL5095174.1"/>
    </source>
</evidence>
<dbReference type="Proteomes" id="UP001497457">
    <property type="component" value="Chromosome 9rd"/>
</dbReference>
<organism evidence="2 3">
    <name type="scientific">Urochloa decumbens</name>
    <dbReference type="NCBI Taxonomy" id="240449"/>
    <lineage>
        <taxon>Eukaryota</taxon>
        <taxon>Viridiplantae</taxon>
        <taxon>Streptophyta</taxon>
        <taxon>Embryophyta</taxon>
        <taxon>Tracheophyta</taxon>
        <taxon>Spermatophyta</taxon>
        <taxon>Magnoliopsida</taxon>
        <taxon>Liliopsida</taxon>
        <taxon>Poales</taxon>
        <taxon>Poaceae</taxon>
        <taxon>PACMAD clade</taxon>
        <taxon>Panicoideae</taxon>
        <taxon>Panicodae</taxon>
        <taxon>Paniceae</taxon>
        <taxon>Melinidinae</taxon>
        <taxon>Urochloa</taxon>
    </lineage>
</organism>
<dbReference type="AlphaFoldDB" id="A0ABC9GKD5"/>
<name>A0ABC9GKD5_9POAL</name>
<reference evidence="2 3" key="2">
    <citation type="submission" date="2024-10" db="EMBL/GenBank/DDBJ databases">
        <authorList>
            <person name="Ryan C."/>
        </authorList>
    </citation>
    <scope>NUCLEOTIDE SEQUENCE [LARGE SCALE GENOMIC DNA]</scope>
</reference>
<evidence type="ECO:0000256" key="1">
    <source>
        <dbReference type="SAM" id="MobiDB-lite"/>
    </source>
</evidence>
<keyword evidence="3" id="KW-1185">Reference proteome</keyword>
<accession>A0ABC9GKD5</accession>
<gene>
    <name evidence="2" type="ORF">URODEC1_LOCUS116257</name>
</gene>
<sequence>MHLTPVTAQPAGVALNPLKPIAARRTAPNRASYGLLLRCTNHPSQLPAPCNVRRTGRRSCPTAARTKARDDEAEPEPQAPAMEGEEEAAVEESSPGGRSLAYQIFEAVYLCAYVLSWRIGELIVVNAQDALERLRRYVLDKFNRKR</sequence>
<feature type="region of interest" description="Disordered" evidence="1">
    <location>
        <begin position="47"/>
        <end position="95"/>
    </location>
</feature>
<proteinExistence type="predicted"/>